<reference evidence="1" key="2">
    <citation type="submission" date="2025-09" db="UniProtKB">
        <authorList>
            <consortium name="Ensembl"/>
        </authorList>
    </citation>
    <scope>IDENTIFICATION</scope>
</reference>
<dbReference type="PANTHER" id="PTHR12138">
    <property type="entry name" value="PRIMATE-EXPANDED PROTEIN FAMILY"/>
    <property type="match status" value="1"/>
</dbReference>
<reference evidence="1" key="1">
    <citation type="submission" date="2025-08" db="UniProtKB">
        <authorList>
            <consortium name="Ensembl"/>
        </authorList>
    </citation>
    <scope>IDENTIFICATION</scope>
</reference>
<dbReference type="PANTHER" id="PTHR12138:SF162">
    <property type="entry name" value="CHROMOSOME UNDETERMINED SCAFFOLD_275, WHOLE GENOME SHOTGUN SEQUENCE"/>
    <property type="match status" value="1"/>
</dbReference>
<sequence>MGFHHVGQAGVELLTSSDLLTLASQSAGITGVSRCTRPQYTLLWTESVPALDASSYWCLLFFQRISLSFLLLSLGSPGCPIPTSLLGAFP</sequence>
<protein>
    <submittedName>
        <fullName evidence="1">Uncharacterized protein</fullName>
    </submittedName>
</protein>
<keyword evidence="2" id="KW-1185">Reference proteome</keyword>
<dbReference type="PRINTS" id="PR02045">
    <property type="entry name" value="F138DOMAIN"/>
</dbReference>
<dbReference type="Ensembl" id="ENSPTET00000039201.1">
    <property type="protein sequence ID" value="ENSPTEP00000028030.1"/>
    <property type="gene ID" value="ENSPTEG00000027785.1"/>
</dbReference>
<evidence type="ECO:0000313" key="2">
    <source>
        <dbReference type="Proteomes" id="UP000694416"/>
    </source>
</evidence>
<proteinExistence type="predicted"/>
<dbReference type="Proteomes" id="UP000694416">
    <property type="component" value="Unplaced"/>
</dbReference>
<dbReference type="AlphaFoldDB" id="A0A8C9HYD1"/>
<accession>A0A8C9HYD1</accession>
<organism evidence="1 2">
    <name type="scientific">Piliocolobus tephrosceles</name>
    <name type="common">Ugandan red Colobus</name>
    <dbReference type="NCBI Taxonomy" id="591936"/>
    <lineage>
        <taxon>Eukaryota</taxon>
        <taxon>Metazoa</taxon>
        <taxon>Chordata</taxon>
        <taxon>Craniata</taxon>
        <taxon>Vertebrata</taxon>
        <taxon>Euteleostomi</taxon>
        <taxon>Mammalia</taxon>
        <taxon>Eutheria</taxon>
        <taxon>Euarchontoglires</taxon>
        <taxon>Primates</taxon>
        <taxon>Haplorrhini</taxon>
        <taxon>Catarrhini</taxon>
        <taxon>Cercopithecidae</taxon>
        <taxon>Colobinae</taxon>
        <taxon>Piliocolobus</taxon>
    </lineage>
</organism>
<name>A0A8C9HYD1_9PRIM</name>
<evidence type="ECO:0000313" key="1">
    <source>
        <dbReference type="Ensembl" id="ENSPTEP00000028030.1"/>
    </source>
</evidence>